<evidence type="ECO:0000313" key="3">
    <source>
        <dbReference type="EMBL" id="VFQ83180.1"/>
    </source>
</evidence>
<evidence type="ECO:0000313" key="4">
    <source>
        <dbReference type="Proteomes" id="UP000595140"/>
    </source>
</evidence>
<dbReference type="PANTHER" id="PTHR33116">
    <property type="entry name" value="REVERSE TRANSCRIPTASE ZINC-BINDING DOMAIN-CONTAINING PROTEIN-RELATED-RELATED"/>
    <property type="match status" value="1"/>
</dbReference>
<dbReference type="CDD" id="cd01650">
    <property type="entry name" value="RT_nLTR_like"/>
    <property type="match status" value="1"/>
</dbReference>
<dbReference type="Proteomes" id="UP000595140">
    <property type="component" value="Unassembled WGS sequence"/>
</dbReference>
<dbReference type="InterPro" id="IPR043502">
    <property type="entry name" value="DNA/RNA_pol_sf"/>
</dbReference>
<dbReference type="EMBL" id="OOIL02002580">
    <property type="protein sequence ID" value="VFQ83180.1"/>
    <property type="molecule type" value="Genomic_DNA"/>
</dbReference>
<dbReference type="OrthoDB" id="536038at2759"/>
<reference evidence="3 4" key="1">
    <citation type="submission" date="2018-04" db="EMBL/GenBank/DDBJ databases">
        <authorList>
            <person name="Vogel A."/>
        </authorList>
    </citation>
    <scope>NUCLEOTIDE SEQUENCE [LARGE SCALE GENOMIC DNA]</scope>
</reference>
<keyword evidence="4" id="KW-1185">Reference proteome</keyword>
<dbReference type="PROSITE" id="PS50878">
    <property type="entry name" value="RT_POL"/>
    <property type="match status" value="1"/>
</dbReference>
<feature type="region of interest" description="Disordered" evidence="1">
    <location>
        <begin position="537"/>
        <end position="562"/>
    </location>
</feature>
<name>A0A484M2X7_9ASTE</name>
<evidence type="ECO:0000256" key="1">
    <source>
        <dbReference type="SAM" id="MobiDB-lite"/>
    </source>
</evidence>
<dbReference type="SUPFAM" id="SSF56672">
    <property type="entry name" value="DNA/RNA polymerases"/>
    <property type="match status" value="1"/>
</dbReference>
<proteinExistence type="predicted"/>
<protein>
    <recommendedName>
        <fullName evidence="2">Reverse transcriptase domain-containing protein</fullName>
    </recommendedName>
</protein>
<dbReference type="InterPro" id="IPR000477">
    <property type="entry name" value="RT_dom"/>
</dbReference>
<accession>A0A484M2X7</accession>
<evidence type="ECO:0000259" key="2">
    <source>
        <dbReference type="PROSITE" id="PS50878"/>
    </source>
</evidence>
<dbReference type="Pfam" id="PF00078">
    <property type="entry name" value="RVT_1"/>
    <property type="match status" value="1"/>
</dbReference>
<feature type="domain" description="Reverse transcriptase" evidence="2">
    <location>
        <begin position="756"/>
        <end position="1035"/>
    </location>
</feature>
<organism evidence="3 4">
    <name type="scientific">Cuscuta campestris</name>
    <dbReference type="NCBI Taxonomy" id="132261"/>
    <lineage>
        <taxon>Eukaryota</taxon>
        <taxon>Viridiplantae</taxon>
        <taxon>Streptophyta</taxon>
        <taxon>Embryophyta</taxon>
        <taxon>Tracheophyta</taxon>
        <taxon>Spermatophyta</taxon>
        <taxon>Magnoliopsida</taxon>
        <taxon>eudicotyledons</taxon>
        <taxon>Gunneridae</taxon>
        <taxon>Pentapetalae</taxon>
        <taxon>asterids</taxon>
        <taxon>lamiids</taxon>
        <taxon>Solanales</taxon>
        <taxon>Convolvulaceae</taxon>
        <taxon>Cuscuteae</taxon>
        <taxon>Cuscuta</taxon>
        <taxon>Cuscuta subgen. Grammica</taxon>
        <taxon>Cuscuta sect. Cleistogrammica</taxon>
    </lineage>
</organism>
<gene>
    <name evidence="3" type="ORF">CCAM_LOCUS24956</name>
</gene>
<sequence>MSVNQALPKRNDLSLRLSFPEMPHRPAYPTVDRNEVHLIDAASRMRFDEWQHSRLLHESVCLAQDTLTNYGYAEEMVELLEGTRCQHLLQMREESSLPLTIKFLCSIPALPEIESRQMTHTLGEMVYKPMYGAEHIVSNNYYKYFEMNHVVEAFIILPGGVDTLEGFYNGIPSVSFNEEEEKILENKLLHSAVGRFQQEVDLSTIKQWLLKLGFNWFKLRRINTRDILFIFKEEEDYLRLMQKSIWYVQNIHFHVLKWTRDYDSIEESPIYPVWVSLDHLPLHLIDFQALFSIASLLGRPVTMDNYIVNRDRRDGARFCVEMDISIPPPPKIHFRIGGKDKFIKCNYEDLPSYCSHCKKFGHKCSPNPVSKPTGTVPSGKGKRGILHEEQMSWETTKGKRTKGRQGFTAGHGTQKDYGPKKFEWKLKASKSFFSANLIDLLDSYKEDTSKIVATPSAPQQSLLTLPTAAREKDNNINQFPSLSEAKAYADKTKANHFRSFSSPKKGAHRDFNRSLEACIFPLTPESGSAMLSAESISPKLNGNHKTDGHSGSHSDSGSLKNISDRNTMKNFQIVIPSPNATSLQISRKKIIRIRSNGKVLRRLDRVLVNNLTMDDFEDIYAKHLSKATSDHNPILLSCIKTDKGGPKPFRFINAWGNHHSLQHMITKVWNTGFHHGGMLGLSNKLKSLKVQLKEWNISCFGNIFLNLKKAEEAAVQAQQAYEQDPSEKNREEDNKARAKLILACDNEKDVISATQEFFLGIPIPKSYGATFISLIPKKDIPKDLGDYRPISLSTFMSKISTRNLADRLQRILPKIISPEQAGFQRGKGIEEQILLVEEFVHKMDYQTRGGNTILKLDMAKGFDYLEWEYLQGILHNFGFTDQAQHLLMANLKATHFSVMINGSPKGFFKMARGVKQGDPLSPLLFIIAGEGLSRMIKHLMHTNYLQRFNTGRDLLISHLAYADDIIIFCNGSLGNMTRIKEVLQIFMAASGQEINLNKSRFYCGKGVKHDSIPKIEDRLGMKHGALPFKYLGAPICKGKLKRRDCGMVTEHFRKYIESWYRKTLNPMGRLILIKHVLSSIPLHLIAVHILLKSVINTLHSMMSTYLWGVDNNKLRYH</sequence>
<dbReference type="PANTHER" id="PTHR33116:SF78">
    <property type="entry name" value="OS12G0587133 PROTEIN"/>
    <property type="match status" value="1"/>
</dbReference>
<dbReference type="AlphaFoldDB" id="A0A484M2X7"/>
<feature type="region of interest" description="Disordered" evidence="1">
    <location>
        <begin position="395"/>
        <end position="414"/>
    </location>
</feature>